<dbReference type="Proteomes" id="UP000586827">
    <property type="component" value="Unassembled WGS sequence"/>
</dbReference>
<reference evidence="4 5" key="1">
    <citation type="submission" date="2020-05" db="EMBL/GenBank/DDBJ databases">
        <title>MicrobeNet Type strains.</title>
        <authorList>
            <person name="Nicholson A.C."/>
        </authorList>
    </citation>
    <scope>NUCLEOTIDE SEQUENCE [LARGE SCALE GENOMIC DNA]</scope>
    <source>
        <strain evidence="4 5">JCM 3224</strain>
    </source>
</reference>
<dbReference type="AlphaFoldDB" id="A0A849C3M4"/>
<feature type="region of interest" description="Disordered" evidence="1">
    <location>
        <begin position="381"/>
        <end position="401"/>
    </location>
</feature>
<keyword evidence="2" id="KW-0472">Membrane</keyword>
<organism evidence="4 5">
    <name type="scientific">Nocardia uniformis</name>
    <dbReference type="NCBI Taxonomy" id="53432"/>
    <lineage>
        <taxon>Bacteria</taxon>
        <taxon>Bacillati</taxon>
        <taxon>Actinomycetota</taxon>
        <taxon>Actinomycetes</taxon>
        <taxon>Mycobacteriales</taxon>
        <taxon>Nocardiaceae</taxon>
        <taxon>Nocardia</taxon>
    </lineage>
</organism>
<proteinExistence type="predicted"/>
<feature type="transmembrane region" description="Helical" evidence="2">
    <location>
        <begin position="104"/>
        <end position="126"/>
    </location>
</feature>
<dbReference type="GO" id="GO:0016491">
    <property type="term" value="F:oxidoreductase activity"/>
    <property type="evidence" value="ECO:0007669"/>
    <property type="project" value="InterPro"/>
</dbReference>
<evidence type="ECO:0000256" key="1">
    <source>
        <dbReference type="SAM" id="MobiDB-lite"/>
    </source>
</evidence>
<dbReference type="InterPro" id="IPR018713">
    <property type="entry name" value="MPAB/Lcp_cat_dom"/>
</dbReference>
<dbReference type="EMBL" id="JABELX010000007">
    <property type="protein sequence ID" value="NNH72196.1"/>
    <property type="molecule type" value="Genomic_DNA"/>
</dbReference>
<evidence type="ECO:0000313" key="5">
    <source>
        <dbReference type="Proteomes" id="UP000586827"/>
    </source>
</evidence>
<evidence type="ECO:0000313" key="4">
    <source>
        <dbReference type="EMBL" id="NNH72196.1"/>
    </source>
</evidence>
<evidence type="ECO:0000259" key="3">
    <source>
        <dbReference type="Pfam" id="PF09995"/>
    </source>
</evidence>
<keyword evidence="5" id="KW-1185">Reference proteome</keyword>
<dbReference type="Pfam" id="PF09995">
    <property type="entry name" value="MPAB_Lcp_cat"/>
    <property type="match status" value="1"/>
</dbReference>
<evidence type="ECO:0000256" key="2">
    <source>
        <dbReference type="SAM" id="Phobius"/>
    </source>
</evidence>
<protein>
    <submittedName>
        <fullName evidence="4">DUF2236 domain-containing protein</fullName>
    </submittedName>
</protein>
<keyword evidence="2" id="KW-1133">Transmembrane helix</keyword>
<name>A0A849C3M4_9NOCA</name>
<dbReference type="PANTHER" id="PTHR37539:SF1">
    <property type="entry name" value="ER-BOUND OXYGENASE MPAB_MPAB'_RUBBER OXYGENASE CATALYTIC DOMAIN-CONTAINING PROTEIN"/>
    <property type="match status" value="1"/>
</dbReference>
<gene>
    <name evidence="4" type="ORF">HLB23_20435</name>
</gene>
<comment type="caution">
    <text evidence="4">The sequence shown here is derived from an EMBL/GenBank/DDBJ whole genome shotgun (WGS) entry which is preliminary data.</text>
</comment>
<feature type="domain" description="ER-bound oxygenase mpaB/mpaB'/Rubber oxygenase catalytic" evidence="3">
    <location>
        <begin position="133"/>
        <end position="319"/>
    </location>
</feature>
<sequence>MNQQLIPIDAERAERIGNARRRFPDHVVDRVVAGLFRTDTDIDAAVADFTTLGRGAGWRLLGEALRTRNPDLPGAPDSLRKLLTPSLNPPDWFDAEQVRWGAQLWWRFAPAVIIGVGGTLLSAYAYGDLNKPQAMNSRSEKMAAKRYEETSRWVLAATEPGALVPGGAGFDATIRIRFVHAMVRRHLRTCGRWNPTWGEPIHTTGMAATIHGFLLLPLTMHDLLDMRLGEKETEAVRQLWYWIGYLMGVPEELLPHSISDATDIAYATDMIFAPPDEDTEVLTKALLTGGLRPERVLPQALWGISAPVLRPVLSRIVWGGSAGIVGDFFDPDGIPPRNHPAVFTLRRIAVVRERLRRRGSLGSDQHIALRQRRMLEGPLNAMKAESAPVDPRHVVTPRAPR</sequence>
<dbReference type="PANTHER" id="PTHR37539">
    <property type="entry name" value="SECRETED PROTEIN-RELATED"/>
    <property type="match status" value="1"/>
</dbReference>
<keyword evidence="2" id="KW-0812">Transmembrane</keyword>
<accession>A0A849C3M4</accession>
<dbReference type="RefSeq" id="WP_169815012.1">
    <property type="nucleotide sequence ID" value="NZ_JABELX010000007.1"/>
</dbReference>
<dbReference type="InterPro" id="IPR037473">
    <property type="entry name" value="Lcp-like"/>
</dbReference>